<sequence length="441" mass="49177">MFRRRWSGLPADPIYPSDLTELGFVRHHTYHSARANQKSHRYFVNEQDEIRLIDDPDYYFKYFITKNERWNERQRFAFNSACRDLILARLQSLGLQQILLPLGTPSPSHPHVPILASTNLLNRPDHNPSQDEPTSRRRPSRVVVIFPEGTSELGVITHRVVSNAGGVTKGSMIGLVQALQQQPSSPSDPTPPGVIIANPGELWWWPEGQRGLTPFGRHGVPMASAVHYGRFHDKDKNEIPGNEGVPEHVRYVLSEAVPELLLLRKDDEKDGDKVRTKIDVIAVGMTADCVEKYLGSDEGWEKLGGRLNSLAVVGGFQDVDELKCEGFKRFLEERARAYILHHAPLDTPVAGPKGNPKLFTFTSFGCPVFSAGDALVTEMALVEAQPAILKWIQQVALEGDAYKNPDVVVVEDDEEEEEVEDVDGASVNVHPELSEQQSASS</sequence>
<dbReference type="InterPro" id="IPR048263">
    <property type="entry name" value="Arb2"/>
</dbReference>
<dbReference type="PANTHER" id="PTHR21357:SF4">
    <property type="entry name" value="FAM172 FAMILY PROTEIN HOMOLOG CG10038"/>
    <property type="match status" value="1"/>
</dbReference>
<feature type="region of interest" description="Disordered" evidence="1">
    <location>
        <begin position="117"/>
        <end position="140"/>
    </location>
</feature>
<name>A0AA40C874_9PEZI</name>
<dbReference type="InterPro" id="IPR053858">
    <property type="entry name" value="Arb2_dom"/>
</dbReference>
<dbReference type="Proteomes" id="UP001174934">
    <property type="component" value="Unassembled WGS sequence"/>
</dbReference>
<dbReference type="Pfam" id="PF22749">
    <property type="entry name" value="Arb2"/>
    <property type="match status" value="2"/>
</dbReference>
<dbReference type="AlphaFoldDB" id="A0AA40C874"/>
<keyword evidence="4" id="KW-1185">Reference proteome</keyword>
<evidence type="ECO:0000313" key="4">
    <source>
        <dbReference type="Proteomes" id="UP001174934"/>
    </source>
</evidence>
<evidence type="ECO:0000313" key="3">
    <source>
        <dbReference type="EMBL" id="KAK0628189.1"/>
    </source>
</evidence>
<organism evidence="3 4">
    <name type="scientific">Bombardia bombarda</name>
    <dbReference type="NCBI Taxonomy" id="252184"/>
    <lineage>
        <taxon>Eukaryota</taxon>
        <taxon>Fungi</taxon>
        <taxon>Dikarya</taxon>
        <taxon>Ascomycota</taxon>
        <taxon>Pezizomycotina</taxon>
        <taxon>Sordariomycetes</taxon>
        <taxon>Sordariomycetidae</taxon>
        <taxon>Sordariales</taxon>
        <taxon>Lasiosphaeriaceae</taxon>
        <taxon>Bombardia</taxon>
    </lineage>
</organism>
<dbReference type="GO" id="GO:0005634">
    <property type="term" value="C:nucleus"/>
    <property type="evidence" value="ECO:0007669"/>
    <property type="project" value="TreeGrafter"/>
</dbReference>
<feature type="compositionally biased region" description="Basic and acidic residues" evidence="1">
    <location>
        <begin position="123"/>
        <end position="135"/>
    </location>
</feature>
<comment type="caution">
    <text evidence="3">The sequence shown here is derived from an EMBL/GenBank/DDBJ whole genome shotgun (WGS) entry which is preliminary data.</text>
</comment>
<dbReference type="GO" id="GO:0035197">
    <property type="term" value="F:siRNA binding"/>
    <property type="evidence" value="ECO:0007669"/>
    <property type="project" value="TreeGrafter"/>
</dbReference>
<feature type="domain" description="Arb2" evidence="2">
    <location>
        <begin position="42"/>
        <end position="124"/>
    </location>
</feature>
<feature type="domain" description="Arb2" evidence="2">
    <location>
        <begin position="140"/>
        <end position="345"/>
    </location>
</feature>
<gene>
    <name evidence="3" type="ORF">B0T17DRAFT_144160</name>
</gene>
<proteinExistence type="predicted"/>
<evidence type="ECO:0000256" key="1">
    <source>
        <dbReference type="SAM" id="MobiDB-lite"/>
    </source>
</evidence>
<evidence type="ECO:0000259" key="2">
    <source>
        <dbReference type="Pfam" id="PF22749"/>
    </source>
</evidence>
<protein>
    <recommendedName>
        <fullName evidence="2">Arb2 domain-containing protein</fullName>
    </recommendedName>
</protein>
<feature type="compositionally biased region" description="Acidic residues" evidence="1">
    <location>
        <begin position="412"/>
        <end position="423"/>
    </location>
</feature>
<dbReference type="PANTHER" id="PTHR21357">
    <property type="entry name" value="FAM172 FAMILY PROTEIN HOMOLOG CG10038"/>
    <property type="match status" value="1"/>
</dbReference>
<reference evidence="3" key="1">
    <citation type="submission" date="2023-06" db="EMBL/GenBank/DDBJ databases">
        <title>Genome-scale phylogeny and comparative genomics of the fungal order Sordariales.</title>
        <authorList>
            <consortium name="Lawrence Berkeley National Laboratory"/>
            <person name="Hensen N."/>
            <person name="Bonometti L."/>
            <person name="Westerberg I."/>
            <person name="Brannstrom I.O."/>
            <person name="Guillou S."/>
            <person name="Cros-Aarteil S."/>
            <person name="Calhoun S."/>
            <person name="Haridas S."/>
            <person name="Kuo A."/>
            <person name="Mondo S."/>
            <person name="Pangilinan J."/>
            <person name="Riley R."/>
            <person name="LaButti K."/>
            <person name="Andreopoulos B."/>
            <person name="Lipzen A."/>
            <person name="Chen C."/>
            <person name="Yanf M."/>
            <person name="Daum C."/>
            <person name="Ng V."/>
            <person name="Clum A."/>
            <person name="Steindorff A."/>
            <person name="Ohm R."/>
            <person name="Martin F."/>
            <person name="Silar P."/>
            <person name="Natvig D."/>
            <person name="Lalanne C."/>
            <person name="Gautier V."/>
            <person name="Ament-velasquez S.L."/>
            <person name="Kruys A."/>
            <person name="Hutchinson M.I."/>
            <person name="Powell A.J."/>
            <person name="Barry K."/>
            <person name="Miller A.N."/>
            <person name="Grigoriev I.V."/>
            <person name="Debuchy R."/>
            <person name="Gladieux P."/>
            <person name="Thoren M.H."/>
            <person name="Johannesson H."/>
        </authorList>
    </citation>
    <scope>NUCLEOTIDE SEQUENCE</scope>
    <source>
        <strain evidence="3">SMH3391-2</strain>
    </source>
</reference>
<dbReference type="GO" id="GO:0031048">
    <property type="term" value="P:regulatory ncRNA-mediated heterochromatin formation"/>
    <property type="evidence" value="ECO:0007669"/>
    <property type="project" value="TreeGrafter"/>
</dbReference>
<accession>A0AA40C874</accession>
<feature type="region of interest" description="Disordered" evidence="1">
    <location>
        <begin position="412"/>
        <end position="441"/>
    </location>
</feature>
<dbReference type="EMBL" id="JAULSR010000002">
    <property type="protein sequence ID" value="KAK0628189.1"/>
    <property type="molecule type" value="Genomic_DNA"/>
</dbReference>